<feature type="domain" description="NAD(P)-binding" evidence="1">
    <location>
        <begin position="7"/>
        <end position="38"/>
    </location>
</feature>
<gene>
    <name evidence="2" type="ORF">Q31b_39000</name>
</gene>
<evidence type="ECO:0000259" key="1">
    <source>
        <dbReference type="Pfam" id="PF13460"/>
    </source>
</evidence>
<accession>A0A5C6DQC7</accession>
<sequence>MTTLVIGATGATGRLVVEQLLDRGQSVKAILRVANRQRECCRLSQDKDWPKSQSHRVVCGSARQFDQ</sequence>
<dbReference type="SUPFAM" id="SSF51735">
    <property type="entry name" value="NAD(P)-binding Rossmann-fold domains"/>
    <property type="match status" value="1"/>
</dbReference>
<dbReference type="AlphaFoldDB" id="A0A5C6DQC7"/>
<comment type="caution">
    <text evidence="2">The sequence shown here is derived from an EMBL/GenBank/DDBJ whole genome shotgun (WGS) entry which is preliminary data.</text>
</comment>
<dbReference type="EMBL" id="SJPY01000006">
    <property type="protein sequence ID" value="TWU38822.1"/>
    <property type="molecule type" value="Genomic_DNA"/>
</dbReference>
<organism evidence="2 3">
    <name type="scientific">Novipirellula aureliae</name>
    <dbReference type="NCBI Taxonomy" id="2527966"/>
    <lineage>
        <taxon>Bacteria</taxon>
        <taxon>Pseudomonadati</taxon>
        <taxon>Planctomycetota</taxon>
        <taxon>Planctomycetia</taxon>
        <taxon>Pirellulales</taxon>
        <taxon>Pirellulaceae</taxon>
        <taxon>Novipirellula</taxon>
    </lineage>
</organism>
<evidence type="ECO:0000313" key="3">
    <source>
        <dbReference type="Proteomes" id="UP000315471"/>
    </source>
</evidence>
<dbReference type="InterPro" id="IPR036291">
    <property type="entry name" value="NAD(P)-bd_dom_sf"/>
</dbReference>
<keyword evidence="3" id="KW-1185">Reference proteome</keyword>
<evidence type="ECO:0000313" key="2">
    <source>
        <dbReference type="EMBL" id="TWU38822.1"/>
    </source>
</evidence>
<dbReference type="Proteomes" id="UP000315471">
    <property type="component" value="Unassembled WGS sequence"/>
</dbReference>
<protein>
    <recommendedName>
        <fullName evidence="1">NAD(P)-binding domain-containing protein</fullName>
    </recommendedName>
</protein>
<dbReference type="Pfam" id="PF13460">
    <property type="entry name" value="NAD_binding_10"/>
    <property type="match status" value="1"/>
</dbReference>
<reference evidence="2 3" key="1">
    <citation type="submission" date="2019-02" db="EMBL/GenBank/DDBJ databases">
        <title>Deep-cultivation of Planctomycetes and their phenomic and genomic characterization uncovers novel biology.</title>
        <authorList>
            <person name="Wiegand S."/>
            <person name="Jogler M."/>
            <person name="Boedeker C."/>
            <person name="Pinto D."/>
            <person name="Vollmers J."/>
            <person name="Rivas-Marin E."/>
            <person name="Kohn T."/>
            <person name="Peeters S.H."/>
            <person name="Heuer A."/>
            <person name="Rast P."/>
            <person name="Oberbeckmann S."/>
            <person name="Bunk B."/>
            <person name="Jeske O."/>
            <person name="Meyerdierks A."/>
            <person name="Storesund J.E."/>
            <person name="Kallscheuer N."/>
            <person name="Luecker S."/>
            <person name="Lage O.M."/>
            <person name="Pohl T."/>
            <person name="Merkel B.J."/>
            <person name="Hornburger P."/>
            <person name="Mueller R.-W."/>
            <person name="Bruemmer F."/>
            <person name="Labrenz M."/>
            <person name="Spormann A.M."/>
            <person name="Op Den Camp H."/>
            <person name="Overmann J."/>
            <person name="Amann R."/>
            <person name="Jetten M.S.M."/>
            <person name="Mascher T."/>
            <person name="Medema M.H."/>
            <person name="Devos D.P."/>
            <person name="Kaster A.-K."/>
            <person name="Ovreas L."/>
            <person name="Rohde M."/>
            <person name="Galperin M.Y."/>
            <person name="Jogler C."/>
        </authorList>
    </citation>
    <scope>NUCLEOTIDE SEQUENCE [LARGE SCALE GENOMIC DNA]</scope>
    <source>
        <strain evidence="2 3">Q31b</strain>
    </source>
</reference>
<dbReference type="Gene3D" id="3.40.50.720">
    <property type="entry name" value="NAD(P)-binding Rossmann-like Domain"/>
    <property type="match status" value="1"/>
</dbReference>
<name>A0A5C6DQC7_9BACT</name>
<proteinExistence type="predicted"/>
<dbReference type="InterPro" id="IPR016040">
    <property type="entry name" value="NAD(P)-bd_dom"/>
</dbReference>